<proteinExistence type="predicted"/>
<protein>
    <submittedName>
        <fullName evidence="2">Uncharacterized protein</fullName>
    </submittedName>
</protein>
<gene>
    <name evidence="2" type="ORF">XNOV1_A006598</name>
</gene>
<organism evidence="2 3">
    <name type="scientific">Xyrichtys novacula</name>
    <name type="common">Pearly razorfish</name>
    <name type="synonym">Hemipteronotus novacula</name>
    <dbReference type="NCBI Taxonomy" id="13765"/>
    <lineage>
        <taxon>Eukaryota</taxon>
        <taxon>Metazoa</taxon>
        <taxon>Chordata</taxon>
        <taxon>Craniata</taxon>
        <taxon>Vertebrata</taxon>
        <taxon>Euteleostomi</taxon>
        <taxon>Actinopterygii</taxon>
        <taxon>Neopterygii</taxon>
        <taxon>Teleostei</taxon>
        <taxon>Neoteleostei</taxon>
        <taxon>Acanthomorphata</taxon>
        <taxon>Eupercaria</taxon>
        <taxon>Labriformes</taxon>
        <taxon>Labridae</taxon>
        <taxon>Xyrichtys</taxon>
    </lineage>
</organism>
<reference evidence="2" key="1">
    <citation type="submission" date="2023-08" db="EMBL/GenBank/DDBJ databases">
        <authorList>
            <person name="Alioto T."/>
            <person name="Alioto T."/>
            <person name="Gomez Garrido J."/>
        </authorList>
    </citation>
    <scope>NUCLEOTIDE SEQUENCE</scope>
</reference>
<feature type="compositionally biased region" description="Basic and acidic residues" evidence="1">
    <location>
        <begin position="49"/>
        <end position="66"/>
    </location>
</feature>
<evidence type="ECO:0000313" key="2">
    <source>
        <dbReference type="EMBL" id="CAJ1049913.1"/>
    </source>
</evidence>
<dbReference type="AlphaFoldDB" id="A0AAV1EMW5"/>
<feature type="region of interest" description="Disordered" evidence="1">
    <location>
        <begin position="97"/>
        <end position="125"/>
    </location>
</feature>
<name>A0AAV1EMW5_XYRNO</name>
<accession>A0AAV1EMW5</accession>
<dbReference type="Proteomes" id="UP001178508">
    <property type="component" value="Chromosome 1"/>
</dbReference>
<evidence type="ECO:0000313" key="3">
    <source>
        <dbReference type="Proteomes" id="UP001178508"/>
    </source>
</evidence>
<keyword evidence="3" id="KW-1185">Reference proteome</keyword>
<dbReference type="EMBL" id="OY660864">
    <property type="protein sequence ID" value="CAJ1049913.1"/>
    <property type="molecule type" value="Genomic_DNA"/>
</dbReference>
<evidence type="ECO:0000256" key="1">
    <source>
        <dbReference type="SAM" id="MobiDB-lite"/>
    </source>
</evidence>
<sequence>MSVVIPTATYACETWTKTASITNKLDVFHRRCLRSILKISWRDHITNEEEKENDRTWTQTAKRETGKCVNRGRPKKTWRQTAKEDLSEMGVSWYGARRVAKKGSEQMEGDSSPNDPRGTGGTKSE</sequence>
<feature type="region of interest" description="Disordered" evidence="1">
    <location>
        <begin position="49"/>
        <end position="82"/>
    </location>
</feature>